<dbReference type="GO" id="GO:0016020">
    <property type="term" value="C:membrane"/>
    <property type="evidence" value="ECO:0007669"/>
    <property type="project" value="UniProtKB-SubCell"/>
</dbReference>
<evidence type="ECO:0000256" key="2">
    <source>
        <dbReference type="ARBA" id="ARBA00022676"/>
    </source>
</evidence>
<dbReference type="GO" id="GO:0006679">
    <property type="term" value="P:glucosylceramide biosynthetic process"/>
    <property type="evidence" value="ECO:0007669"/>
    <property type="project" value="TreeGrafter"/>
</dbReference>
<dbReference type="InterPro" id="IPR025993">
    <property type="entry name" value="Ceramide_glucosylTrfase"/>
</dbReference>
<evidence type="ECO:0000256" key="6">
    <source>
        <dbReference type="ARBA" id="ARBA00023136"/>
    </source>
</evidence>
<gene>
    <name evidence="8" type="ORF">PhCBS80983_g01473</name>
</gene>
<comment type="caution">
    <text evidence="8">The sequence shown here is derived from an EMBL/GenBank/DDBJ whole genome shotgun (WGS) entry which is preliminary data.</text>
</comment>
<dbReference type="PANTHER" id="PTHR12726">
    <property type="entry name" value="CERAMIDE GLUCOSYLTRANSFERASE"/>
    <property type="match status" value="1"/>
</dbReference>
<proteinExistence type="predicted"/>
<feature type="region of interest" description="Disordered" evidence="7">
    <location>
        <begin position="24"/>
        <end position="57"/>
    </location>
</feature>
<evidence type="ECO:0000313" key="9">
    <source>
        <dbReference type="Proteomes" id="UP000318582"/>
    </source>
</evidence>
<evidence type="ECO:0000256" key="1">
    <source>
        <dbReference type="ARBA" id="ARBA00004141"/>
    </source>
</evidence>
<keyword evidence="2" id="KW-0328">Glycosyltransferase</keyword>
<dbReference type="STRING" id="109895.A0A507EAQ7"/>
<organism evidence="8 9">
    <name type="scientific">Powellomyces hirtus</name>
    <dbReference type="NCBI Taxonomy" id="109895"/>
    <lineage>
        <taxon>Eukaryota</taxon>
        <taxon>Fungi</taxon>
        <taxon>Fungi incertae sedis</taxon>
        <taxon>Chytridiomycota</taxon>
        <taxon>Chytridiomycota incertae sedis</taxon>
        <taxon>Chytridiomycetes</taxon>
        <taxon>Spizellomycetales</taxon>
        <taxon>Powellomycetaceae</taxon>
        <taxon>Powellomyces</taxon>
    </lineage>
</organism>
<dbReference type="Pfam" id="PF13506">
    <property type="entry name" value="Glyco_transf_21"/>
    <property type="match status" value="1"/>
</dbReference>
<protein>
    <submittedName>
        <fullName evidence="8">Uncharacterized protein</fullName>
    </submittedName>
</protein>
<evidence type="ECO:0000256" key="3">
    <source>
        <dbReference type="ARBA" id="ARBA00022679"/>
    </source>
</evidence>
<keyword evidence="3" id="KW-0808">Transferase</keyword>
<comment type="subcellular location">
    <subcellularLocation>
        <location evidence="1">Membrane</location>
        <topology evidence="1">Multi-pass membrane protein</topology>
    </subcellularLocation>
</comment>
<keyword evidence="6" id="KW-0472">Membrane</keyword>
<keyword evidence="4" id="KW-0812">Transmembrane</keyword>
<sequence length="344" mass="38183">MQAELDNMIKKQAETAEEIKIAEAGIEPRQRPGPAGLHDPVGARSAVSKNRSGPPPALWGATVDARFPSRANVPQHVHAKMYVTINALAVASCLVGKSDMFRKESLGGVEAFGKYLREDNAIGDAIWAKGLRHRMTNDLAYQTLGSLTVLDYLKRRARWIRIRKYTVTAATLTEPFTESILNGVLAAWGFSQLLEVPALTLVPFHFAVWLASDWTIASTLDQGTKDRGLWRSWRLGAYERHMALSGHLLPWHDEAVKLPHAARGLPVLENAVQTLTAVEVGRSKSRELTRRSLSNLVEDIAVSKACVKTRERRKTQNVDFPYALPPLAGCLARKRRKLADPEDE</sequence>
<accession>A0A507EAQ7</accession>
<reference evidence="8 9" key="1">
    <citation type="journal article" date="2019" name="Sci. Rep.">
        <title>Comparative genomics of chytrid fungi reveal insights into the obligate biotrophic and pathogenic lifestyle of Synchytrium endobioticum.</title>
        <authorList>
            <person name="van de Vossenberg B.T.L.H."/>
            <person name="Warris S."/>
            <person name="Nguyen H.D.T."/>
            <person name="van Gent-Pelzer M.P.E."/>
            <person name="Joly D.L."/>
            <person name="van de Geest H.C."/>
            <person name="Bonants P.J.M."/>
            <person name="Smith D.S."/>
            <person name="Levesque C.A."/>
            <person name="van der Lee T.A.J."/>
        </authorList>
    </citation>
    <scope>NUCLEOTIDE SEQUENCE [LARGE SCALE GENOMIC DNA]</scope>
    <source>
        <strain evidence="8 9">CBS 809.83</strain>
    </source>
</reference>
<name>A0A507EAQ7_9FUNG</name>
<dbReference type="Proteomes" id="UP000318582">
    <property type="component" value="Unassembled WGS sequence"/>
</dbReference>
<evidence type="ECO:0000256" key="5">
    <source>
        <dbReference type="ARBA" id="ARBA00022989"/>
    </source>
</evidence>
<evidence type="ECO:0000256" key="4">
    <source>
        <dbReference type="ARBA" id="ARBA00022692"/>
    </source>
</evidence>
<dbReference type="EMBL" id="QEAQ01000011">
    <property type="protein sequence ID" value="TPX60952.1"/>
    <property type="molecule type" value="Genomic_DNA"/>
</dbReference>
<dbReference type="PANTHER" id="PTHR12726:SF0">
    <property type="entry name" value="CERAMIDE GLUCOSYLTRANSFERASE"/>
    <property type="match status" value="1"/>
</dbReference>
<dbReference type="AlphaFoldDB" id="A0A507EAQ7"/>
<keyword evidence="5" id="KW-1133">Transmembrane helix</keyword>
<evidence type="ECO:0000256" key="7">
    <source>
        <dbReference type="SAM" id="MobiDB-lite"/>
    </source>
</evidence>
<evidence type="ECO:0000313" key="8">
    <source>
        <dbReference type="EMBL" id="TPX60952.1"/>
    </source>
</evidence>
<keyword evidence="9" id="KW-1185">Reference proteome</keyword>
<dbReference type="GO" id="GO:0008120">
    <property type="term" value="F:ceramide glucosyltransferase activity"/>
    <property type="evidence" value="ECO:0007669"/>
    <property type="project" value="TreeGrafter"/>
</dbReference>